<dbReference type="SUPFAM" id="SSF101386">
    <property type="entry name" value="all-alpha NTP pyrophosphatases"/>
    <property type="match status" value="1"/>
</dbReference>
<organism evidence="1 2">
    <name type="scientific">Capnocytophaga bilenii</name>
    <dbReference type="NCBI Taxonomy" id="2819369"/>
    <lineage>
        <taxon>Bacteria</taxon>
        <taxon>Pseudomonadati</taxon>
        <taxon>Bacteroidota</taxon>
        <taxon>Flavobacteriia</taxon>
        <taxon>Flavobacteriales</taxon>
        <taxon>Flavobacteriaceae</taxon>
        <taxon>Capnocytophaga</taxon>
    </lineage>
</organism>
<dbReference type="Proteomes" id="UP000681610">
    <property type="component" value="Unassembled WGS sequence"/>
</dbReference>
<protein>
    <submittedName>
        <fullName evidence="1">MazG-like family protein</fullName>
    </submittedName>
</protein>
<proteinExistence type="predicted"/>
<name>A0ABS3PUC8_9FLAO</name>
<reference evidence="1 2" key="1">
    <citation type="submission" date="2021-03" db="EMBL/GenBank/DDBJ databases">
        <title>Isolation and description of Capnocytophaga bilenii sp. nov., a novel Capnocytophaga species, isolated from a gingivitis subject.</title>
        <authorList>
            <person name="Antezack A."/>
            <person name="Monnet-Corti V."/>
            <person name="La Scola B."/>
        </authorList>
    </citation>
    <scope>NUCLEOTIDE SEQUENCE [LARGE SCALE GENOMIC DNA]</scope>
    <source>
        <strain evidence="1 2">Marseille-Q4570</strain>
    </source>
</reference>
<dbReference type="Gene3D" id="1.10.287.1080">
    <property type="entry name" value="MazG-like"/>
    <property type="match status" value="1"/>
</dbReference>
<accession>A0ABS3PUC8</accession>
<gene>
    <name evidence="1" type="ORF">J4N46_00405</name>
</gene>
<sequence length="178" mass="20605">MFLGNKTIQELVPLIHQWAKERGIFDNLTPFDQLLKTHEEVGELIKACYDDDRPAIQDAIGDVMVTLINYCYFKNENFNNVFLNGLSLRPIIEDTCLKQSLAVNSTLIDLFKFEGQKPKYNGNVDFVYEAMIYFVKHLNGFTKLLKGTTLADCLNIAYNEIKDRKGRIINRKFIKDEK</sequence>
<evidence type="ECO:0000313" key="2">
    <source>
        <dbReference type="Proteomes" id="UP000681610"/>
    </source>
</evidence>
<evidence type="ECO:0000313" key="1">
    <source>
        <dbReference type="EMBL" id="MBO1882931.1"/>
    </source>
</evidence>
<keyword evidence="2" id="KW-1185">Reference proteome</keyword>
<dbReference type="EMBL" id="JAGDYP010000001">
    <property type="protein sequence ID" value="MBO1882931.1"/>
    <property type="molecule type" value="Genomic_DNA"/>
</dbReference>
<dbReference type="CDD" id="cd11540">
    <property type="entry name" value="NTP-PPase_u3"/>
    <property type="match status" value="1"/>
</dbReference>
<comment type="caution">
    <text evidence="1">The sequence shown here is derived from an EMBL/GenBank/DDBJ whole genome shotgun (WGS) entry which is preliminary data.</text>
</comment>